<evidence type="ECO:0000313" key="3">
    <source>
        <dbReference type="Proteomes" id="UP000541109"/>
    </source>
</evidence>
<evidence type="ECO:0000313" key="2">
    <source>
        <dbReference type="EMBL" id="MBA5779087.1"/>
    </source>
</evidence>
<dbReference type="Proteomes" id="UP000541109">
    <property type="component" value="Unassembled WGS sequence"/>
</dbReference>
<feature type="signal peptide" evidence="1">
    <location>
        <begin position="1"/>
        <end position="23"/>
    </location>
</feature>
<proteinExistence type="predicted"/>
<evidence type="ECO:0000256" key="1">
    <source>
        <dbReference type="SAM" id="SignalP"/>
    </source>
</evidence>
<dbReference type="InterPro" id="IPR038714">
    <property type="entry name" value="YfeY-like_sf"/>
</dbReference>
<dbReference type="RefSeq" id="WP_182167960.1">
    <property type="nucleotide sequence ID" value="NZ_JACFXV010000065.1"/>
</dbReference>
<accession>A0A839AJY3</accession>
<gene>
    <name evidence="2" type="ORF">H2509_18310</name>
</gene>
<dbReference type="EMBL" id="JACFXV010000065">
    <property type="protein sequence ID" value="MBA5779087.1"/>
    <property type="molecule type" value="Genomic_DNA"/>
</dbReference>
<name>A0A839AJY3_9HYPH</name>
<keyword evidence="1" id="KW-0732">Signal</keyword>
<dbReference type="Gene3D" id="2.60.460.10">
    <property type="entry name" value="protein yfey like domain"/>
    <property type="match status" value="1"/>
</dbReference>
<comment type="caution">
    <text evidence="2">The sequence shown here is derived from an EMBL/GenBank/DDBJ whole genome shotgun (WGS) entry which is preliminary data.</text>
</comment>
<sequence>MRSPTAALLALALATGACTPVLDEGPVLASRTSDVTLARITEQSAGGIDGSTTYSQKAIAAALPGFTTEGLQSATENDTEWVIGAFNSDGFQVLQVYKGDDGKVREVHGVTHHLQGPDGVRIGMTFQEAGMSRSDCRVGRNLWIGMAICPAPSAPNVKLLFAIPQFNGPFDELAPASELKRAELQRIVWTPPSPHS</sequence>
<protein>
    <submittedName>
        <fullName evidence="2">DUF1131 family protein</fullName>
    </submittedName>
</protein>
<reference evidence="2 3" key="1">
    <citation type="submission" date="2020-07" db="EMBL/GenBank/DDBJ databases">
        <title>Stappia sp., F7233, whole genome shotgun sequencing project.</title>
        <authorList>
            <person name="Jiang S."/>
            <person name="Liu Z.W."/>
            <person name="Du Z.J."/>
        </authorList>
    </citation>
    <scope>NUCLEOTIDE SEQUENCE [LARGE SCALE GENOMIC DNA]</scope>
    <source>
        <strain evidence="2 3">F7233</strain>
    </source>
</reference>
<dbReference type="PROSITE" id="PS51257">
    <property type="entry name" value="PROKAR_LIPOPROTEIN"/>
    <property type="match status" value="1"/>
</dbReference>
<organism evidence="2 3">
    <name type="scientific">Stappia albiluteola</name>
    <dbReference type="NCBI Taxonomy" id="2758565"/>
    <lineage>
        <taxon>Bacteria</taxon>
        <taxon>Pseudomonadati</taxon>
        <taxon>Pseudomonadota</taxon>
        <taxon>Alphaproteobacteria</taxon>
        <taxon>Hyphomicrobiales</taxon>
        <taxon>Stappiaceae</taxon>
        <taxon>Stappia</taxon>
    </lineage>
</organism>
<dbReference type="Pfam" id="PF06572">
    <property type="entry name" value="DUF1131"/>
    <property type="match status" value="1"/>
</dbReference>
<feature type="chain" id="PRO_5033020958" evidence="1">
    <location>
        <begin position="24"/>
        <end position="196"/>
    </location>
</feature>
<dbReference type="AlphaFoldDB" id="A0A839AJY3"/>
<dbReference type="InterPro" id="IPR010938">
    <property type="entry name" value="DUF1131"/>
</dbReference>
<keyword evidence="3" id="KW-1185">Reference proteome</keyword>